<gene>
    <name evidence="5" type="ORF">J2125_001047</name>
</gene>
<dbReference type="PANTHER" id="PTHR33204">
    <property type="entry name" value="TRANSCRIPTIONAL REGULATOR, MARR FAMILY"/>
    <property type="match status" value="1"/>
</dbReference>
<dbReference type="InterPro" id="IPR036390">
    <property type="entry name" value="WH_DNA-bd_sf"/>
</dbReference>
<dbReference type="Proteomes" id="UP001195624">
    <property type="component" value="Unassembled WGS sequence"/>
</dbReference>
<keyword evidence="6" id="KW-1185">Reference proteome</keyword>
<dbReference type="GO" id="GO:0003677">
    <property type="term" value="F:DNA binding"/>
    <property type="evidence" value="ECO:0007669"/>
    <property type="project" value="UniProtKB-KW"/>
</dbReference>
<accession>A0ABS4P5D9</accession>
<keyword evidence="3" id="KW-0804">Transcription</keyword>
<dbReference type="InterPro" id="IPR011991">
    <property type="entry name" value="ArsR-like_HTH"/>
</dbReference>
<dbReference type="EMBL" id="JAGGMQ010000001">
    <property type="protein sequence ID" value="MBP2167855.1"/>
    <property type="molecule type" value="Genomic_DNA"/>
</dbReference>
<evidence type="ECO:0000256" key="3">
    <source>
        <dbReference type="ARBA" id="ARBA00023163"/>
    </source>
</evidence>
<name>A0ABS4P5D9_9GAMM</name>
<sequence length="135" mass="15182">MSANNQQTAEQPGPEVMACNGDSASRLLLDQITDKWSVLILTVLCKQPQRFNEIKRQLEGITQKSLTQSLRRLERNGILARRVIPASQIAVEYSITPLGRTLEAPFQALYLWTVSHSAAVMQAQAQYDQRTVEEI</sequence>
<evidence type="ECO:0000256" key="2">
    <source>
        <dbReference type="ARBA" id="ARBA00023125"/>
    </source>
</evidence>
<feature type="domain" description="HTH hxlR-type" evidence="4">
    <location>
        <begin position="19"/>
        <end position="121"/>
    </location>
</feature>
<protein>
    <submittedName>
        <fullName evidence="5">DNA-binding HxlR family transcriptional regulator</fullName>
    </submittedName>
</protein>
<organism evidence="5 6">
    <name type="scientific">Winslowiella toletana</name>
    <dbReference type="NCBI Taxonomy" id="92490"/>
    <lineage>
        <taxon>Bacteria</taxon>
        <taxon>Pseudomonadati</taxon>
        <taxon>Pseudomonadota</taxon>
        <taxon>Gammaproteobacteria</taxon>
        <taxon>Enterobacterales</taxon>
        <taxon>Erwiniaceae</taxon>
        <taxon>Winslowiella</taxon>
    </lineage>
</organism>
<comment type="caution">
    <text evidence="5">The sequence shown here is derived from an EMBL/GenBank/DDBJ whole genome shotgun (WGS) entry which is preliminary data.</text>
</comment>
<keyword evidence="2 5" id="KW-0238">DNA-binding</keyword>
<evidence type="ECO:0000313" key="5">
    <source>
        <dbReference type="EMBL" id="MBP2167855.1"/>
    </source>
</evidence>
<dbReference type="PROSITE" id="PS51118">
    <property type="entry name" value="HTH_HXLR"/>
    <property type="match status" value="1"/>
</dbReference>
<dbReference type="CDD" id="cd00090">
    <property type="entry name" value="HTH_ARSR"/>
    <property type="match status" value="1"/>
</dbReference>
<proteinExistence type="predicted"/>
<keyword evidence="1" id="KW-0805">Transcription regulation</keyword>
<dbReference type="InterPro" id="IPR002577">
    <property type="entry name" value="HTH_HxlR"/>
</dbReference>
<dbReference type="Gene3D" id="1.10.10.10">
    <property type="entry name" value="Winged helix-like DNA-binding domain superfamily/Winged helix DNA-binding domain"/>
    <property type="match status" value="1"/>
</dbReference>
<dbReference type="InterPro" id="IPR036388">
    <property type="entry name" value="WH-like_DNA-bd_sf"/>
</dbReference>
<evidence type="ECO:0000259" key="4">
    <source>
        <dbReference type="PROSITE" id="PS51118"/>
    </source>
</evidence>
<dbReference type="PANTHER" id="PTHR33204:SF18">
    <property type="entry name" value="TRANSCRIPTIONAL REGULATORY PROTEIN"/>
    <property type="match status" value="1"/>
</dbReference>
<evidence type="ECO:0000256" key="1">
    <source>
        <dbReference type="ARBA" id="ARBA00023015"/>
    </source>
</evidence>
<reference evidence="5 6" key="1">
    <citation type="submission" date="2021-03" db="EMBL/GenBank/DDBJ databases">
        <authorList>
            <person name="D'Agostino P."/>
            <person name="Huntemann M."/>
            <person name="Clum A."/>
            <person name="Spunde A."/>
            <person name="Palaniappan K."/>
            <person name="Ritter S."/>
            <person name="Mikhailova N."/>
            <person name="Chen I.-M."/>
            <person name="Stamatis D."/>
            <person name="Reddy T."/>
            <person name="O'Malley R."/>
            <person name="Daum C."/>
            <person name="Shapiro N."/>
            <person name="Ivanova N."/>
            <person name="Kyrpides N."/>
            <person name="Woyke T."/>
        </authorList>
    </citation>
    <scope>NUCLEOTIDE SEQUENCE [LARGE SCALE GENOMIC DNA]</scope>
    <source>
        <strain evidence="5 6">WS4403</strain>
    </source>
</reference>
<dbReference type="SUPFAM" id="SSF46785">
    <property type="entry name" value="Winged helix' DNA-binding domain"/>
    <property type="match status" value="1"/>
</dbReference>
<dbReference type="Pfam" id="PF01638">
    <property type="entry name" value="HxlR"/>
    <property type="match status" value="1"/>
</dbReference>
<evidence type="ECO:0000313" key="6">
    <source>
        <dbReference type="Proteomes" id="UP001195624"/>
    </source>
</evidence>
<reference evidence="6" key="2">
    <citation type="submission" date="2023-07" db="EMBL/GenBank/DDBJ databases">
        <title>Genome mining of underrepresented organisms for secondary metabolites.</title>
        <authorList>
            <person name="D'Agostino P.M."/>
        </authorList>
    </citation>
    <scope>NUCLEOTIDE SEQUENCE [LARGE SCALE GENOMIC DNA]</scope>
    <source>
        <strain evidence="6">WS4403</strain>
    </source>
</reference>